<evidence type="ECO:0000256" key="1">
    <source>
        <dbReference type="SAM" id="MobiDB-lite"/>
    </source>
</evidence>
<keyword evidence="2" id="KW-1133">Transmembrane helix</keyword>
<feature type="region of interest" description="Disordered" evidence="1">
    <location>
        <begin position="214"/>
        <end position="237"/>
    </location>
</feature>
<evidence type="ECO:0000256" key="2">
    <source>
        <dbReference type="SAM" id="Phobius"/>
    </source>
</evidence>
<name>A0A317UNV1_ASPEC</name>
<reference evidence="3" key="1">
    <citation type="submission" date="2016-12" db="EMBL/GenBank/DDBJ databases">
        <title>The genomes of Aspergillus section Nigri reveals drivers in fungal speciation.</title>
        <authorList>
            <consortium name="DOE Joint Genome Institute"/>
            <person name="Vesth T.C."/>
            <person name="Nybo J."/>
            <person name="Theobald S."/>
            <person name="Brandl J."/>
            <person name="Frisvad J.C."/>
            <person name="Nielsen K.F."/>
            <person name="Lyhne E.K."/>
            <person name="Kogle M.E."/>
            <person name="Kuo A."/>
            <person name="Riley R."/>
            <person name="Clum A."/>
            <person name="Nolan M."/>
            <person name="Lipzen A."/>
            <person name="Salamov A."/>
            <person name="Henrissat B."/>
            <person name="Wiebenga A."/>
            <person name="De vries R.P."/>
            <person name="Grigoriev I.V."/>
            <person name="Mortensen U.H."/>
            <person name="Andersen M.R."/>
            <person name="Baker S.E."/>
        </authorList>
    </citation>
    <scope>NUCLEOTIDE SEQUENCE</scope>
    <source>
        <strain evidence="3">CBS 122712</strain>
    </source>
</reference>
<feature type="transmembrane region" description="Helical" evidence="2">
    <location>
        <begin position="34"/>
        <end position="55"/>
    </location>
</feature>
<dbReference type="EMBL" id="MSFU01000041">
    <property type="protein sequence ID" value="PWY62838.1"/>
    <property type="molecule type" value="Genomic_DNA"/>
</dbReference>
<sequence length="237" mass="26136">MKLGVLNFAGQARDAVVSEAEPSGHQIHPFIHSLPYLSVFLMLFGLVLFLSHSFFSPFFPFSAGETGPTSLYSTASFSQSILASEWWTRDLVGLLVKAKTHGKGGTNFGMRKRFGMPKLLRDLLIPRIVTQSSPRFSQVVGPQNQRNNNLPVVDGNRAGTPHEIQTLGHATIPPTSWALTNGYFHRRCRAEANPGIGLPALVRKLEQVEGRKEAIGREGEGKGEKKAGPVYRYRIEP</sequence>
<keyword evidence="4" id="KW-1185">Reference proteome</keyword>
<comment type="caution">
    <text evidence="3">The sequence shown here is derived from an EMBL/GenBank/DDBJ whole genome shotgun (WGS) entry which is preliminary data.</text>
</comment>
<dbReference type="VEuPathDB" id="FungiDB:BO83DRAFT_458130"/>
<dbReference type="Proteomes" id="UP000246171">
    <property type="component" value="Unassembled WGS sequence"/>
</dbReference>
<organism evidence="3 4">
    <name type="scientific">Aspergillus eucalypticola (strain CBS 122712 / IBT 29274)</name>
    <dbReference type="NCBI Taxonomy" id="1448314"/>
    <lineage>
        <taxon>Eukaryota</taxon>
        <taxon>Fungi</taxon>
        <taxon>Dikarya</taxon>
        <taxon>Ascomycota</taxon>
        <taxon>Pezizomycotina</taxon>
        <taxon>Eurotiomycetes</taxon>
        <taxon>Eurotiomycetidae</taxon>
        <taxon>Eurotiales</taxon>
        <taxon>Aspergillaceae</taxon>
        <taxon>Aspergillus</taxon>
        <taxon>Aspergillus subgen. Circumdati</taxon>
    </lineage>
</organism>
<gene>
    <name evidence="3" type="ORF">BO83DRAFT_458130</name>
</gene>
<proteinExistence type="predicted"/>
<dbReference type="GeneID" id="37059086"/>
<evidence type="ECO:0000313" key="4">
    <source>
        <dbReference type="Proteomes" id="UP000246171"/>
    </source>
</evidence>
<keyword evidence="2" id="KW-0812">Transmembrane</keyword>
<evidence type="ECO:0000313" key="3">
    <source>
        <dbReference type="EMBL" id="PWY62838.1"/>
    </source>
</evidence>
<accession>A0A317UNV1</accession>
<dbReference type="RefSeq" id="XP_025382650.1">
    <property type="nucleotide sequence ID" value="XM_025537124.1"/>
</dbReference>
<keyword evidence="2" id="KW-0472">Membrane</keyword>
<dbReference type="OrthoDB" id="10423407at2759"/>
<dbReference type="AlphaFoldDB" id="A0A317UNV1"/>
<protein>
    <submittedName>
        <fullName evidence="3">Uncharacterized protein</fullName>
    </submittedName>
</protein>